<organism evidence="1 2">
    <name type="scientific">Paenibacillus jilunlii</name>
    <dbReference type="NCBI Taxonomy" id="682956"/>
    <lineage>
        <taxon>Bacteria</taxon>
        <taxon>Bacillati</taxon>
        <taxon>Bacillota</taxon>
        <taxon>Bacilli</taxon>
        <taxon>Bacillales</taxon>
        <taxon>Paenibacillaceae</taxon>
        <taxon>Paenibacillus</taxon>
    </lineage>
</organism>
<reference evidence="1 2" key="1">
    <citation type="submission" date="2016-10" db="EMBL/GenBank/DDBJ databases">
        <authorList>
            <person name="de Groot N.N."/>
        </authorList>
    </citation>
    <scope>NUCLEOTIDE SEQUENCE [LARGE SCALE GENOMIC DNA]</scope>
    <source>
        <strain evidence="1 2">CGMCC 1.10239</strain>
    </source>
</reference>
<dbReference type="EMBL" id="FNGM01000002">
    <property type="protein sequence ID" value="SDL27573.1"/>
    <property type="molecule type" value="Genomic_DNA"/>
</dbReference>
<evidence type="ECO:0000313" key="1">
    <source>
        <dbReference type="EMBL" id="SDL27573.1"/>
    </source>
</evidence>
<sequence length="52" mass="6095">MREYIQKRAQRSYAVSFSVSLELADNRPLLILLLQPPFLVIEKLLEFPLAYT</sequence>
<evidence type="ECO:0000313" key="2">
    <source>
        <dbReference type="Proteomes" id="UP000182783"/>
    </source>
</evidence>
<proteinExistence type="predicted"/>
<accession>A0A1G9IRF8</accession>
<gene>
    <name evidence="1" type="ORF">SAMN05216191_102161</name>
</gene>
<protein>
    <submittedName>
        <fullName evidence="1">Uncharacterized protein</fullName>
    </submittedName>
</protein>
<dbReference type="Proteomes" id="UP000182783">
    <property type="component" value="Unassembled WGS sequence"/>
</dbReference>
<name>A0A1G9IRF8_9BACL</name>
<dbReference type="AlphaFoldDB" id="A0A1G9IRF8"/>